<dbReference type="EMBL" id="ML213591">
    <property type="protein sequence ID" value="TFK43134.1"/>
    <property type="molecule type" value="Genomic_DNA"/>
</dbReference>
<dbReference type="OrthoDB" id="5599163at2759"/>
<keyword evidence="2" id="KW-1185">Reference proteome</keyword>
<dbReference type="STRING" id="68775.A0A5C3MCJ8"/>
<evidence type="ECO:0000313" key="1">
    <source>
        <dbReference type="EMBL" id="TFK43134.1"/>
    </source>
</evidence>
<protein>
    <submittedName>
        <fullName evidence="1">Uncharacterized protein</fullName>
    </submittedName>
</protein>
<dbReference type="Proteomes" id="UP000308652">
    <property type="component" value="Unassembled WGS sequence"/>
</dbReference>
<reference evidence="1 2" key="1">
    <citation type="journal article" date="2019" name="Nat. Ecol. Evol.">
        <title>Megaphylogeny resolves global patterns of mushroom evolution.</title>
        <authorList>
            <person name="Varga T."/>
            <person name="Krizsan K."/>
            <person name="Foldi C."/>
            <person name="Dima B."/>
            <person name="Sanchez-Garcia M."/>
            <person name="Sanchez-Ramirez S."/>
            <person name="Szollosi G.J."/>
            <person name="Szarkandi J.G."/>
            <person name="Papp V."/>
            <person name="Albert L."/>
            <person name="Andreopoulos W."/>
            <person name="Angelini C."/>
            <person name="Antonin V."/>
            <person name="Barry K.W."/>
            <person name="Bougher N.L."/>
            <person name="Buchanan P."/>
            <person name="Buyck B."/>
            <person name="Bense V."/>
            <person name="Catcheside P."/>
            <person name="Chovatia M."/>
            <person name="Cooper J."/>
            <person name="Damon W."/>
            <person name="Desjardin D."/>
            <person name="Finy P."/>
            <person name="Geml J."/>
            <person name="Haridas S."/>
            <person name="Hughes K."/>
            <person name="Justo A."/>
            <person name="Karasinski D."/>
            <person name="Kautmanova I."/>
            <person name="Kiss B."/>
            <person name="Kocsube S."/>
            <person name="Kotiranta H."/>
            <person name="LaButti K.M."/>
            <person name="Lechner B.E."/>
            <person name="Liimatainen K."/>
            <person name="Lipzen A."/>
            <person name="Lukacs Z."/>
            <person name="Mihaltcheva S."/>
            <person name="Morgado L.N."/>
            <person name="Niskanen T."/>
            <person name="Noordeloos M.E."/>
            <person name="Ohm R.A."/>
            <person name="Ortiz-Santana B."/>
            <person name="Ovrebo C."/>
            <person name="Racz N."/>
            <person name="Riley R."/>
            <person name="Savchenko A."/>
            <person name="Shiryaev A."/>
            <person name="Soop K."/>
            <person name="Spirin V."/>
            <person name="Szebenyi C."/>
            <person name="Tomsovsky M."/>
            <person name="Tulloss R.E."/>
            <person name="Uehling J."/>
            <person name="Grigoriev I.V."/>
            <person name="Vagvolgyi C."/>
            <person name="Papp T."/>
            <person name="Martin F.M."/>
            <person name="Miettinen O."/>
            <person name="Hibbett D.S."/>
            <person name="Nagy L.G."/>
        </authorList>
    </citation>
    <scope>NUCLEOTIDE SEQUENCE [LARGE SCALE GENOMIC DNA]</scope>
    <source>
        <strain evidence="1 2">CBS 166.37</strain>
    </source>
</reference>
<proteinExistence type="predicted"/>
<sequence>MSHSLNKKVHPVSTAFPQKCQVTCQISEDPILVLPFLTTNHPDFIPSEKISEDQIKELNINLDGSLSNEEEKVFKHVMKLNKATITFEDKEYKNIPIPPGLIEKVIEVLKLKIEAEVYEPSQSSY</sequence>
<evidence type="ECO:0000313" key="2">
    <source>
        <dbReference type="Proteomes" id="UP000308652"/>
    </source>
</evidence>
<organism evidence="1 2">
    <name type="scientific">Crucibulum laeve</name>
    <dbReference type="NCBI Taxonomy" id="68775"/>
    <lineage>
        <taxon>Eukaryota</taxon>
        <taxon>Fungi</taxon>
        <taxon>Dikarya</taxon>
        <taxon>Basidiomycota</taxon>
        <taxon>Agaricomycotina</taxon>
        <taxon>Agaricomycetes</taxon>
        <taxon>Agaricomycetidae</taxon>
        <taxon>Agaricales</taxon>
        <taxon>Agaricineae</taxon>
        <taxon>Nidulariaceae</taxon>
        <taxon>Crucibulum</taxon>
    </lineage>
</organism>
<name>A0A5C3MCJ8_9AGAR</name>
<dbReference type="AlphaFoldDB" id="A0A5C3MCJ8"/>
<gene>
    <name evidence="1" type="ORF">BDQ12DRAFT_695460</name>
</gene>
<accession>A0A5C3MCJ8</accession>